<dbReference type="SUPFAM" id="SSF56672">
    <property type="entry name" value="DNA/RNA polymerases"/>
    <property type="match status" value="1"/>
</dbReference>
<proteinExistence type="predicted"/>
<dbReference type="GO" id="GO:0043657">
    <property type="term" value="C:host cell"/>
    <property type="evidence" value="ECO:0007669"/>
    <property type="project" value="UniProtKB-SubCell"/>
</dbReference>
<dbReference type="PROSITE" id="PS50507">
    <property type="entry name" value="RDRP_SSRNA_POS"/>
    <property type="match status" value="1"/>
</dbReference>
<sequence length="1526" mass="172984">MYYGLLNFVLLLWEILFKIMLFITALCGGLLYLVVSTGLPVFLLFLCSFYTNPLVALWLTGWVGPLVLVTSLLLVHNFRSFILDEVALIKDLGPEHALWAQYEHQWWGKPVVRWVIAGVDIRVTNSDNDLVLQCVRRLLGTHMQLNYYTAASLLWSQCILWLEPLADAVPGWRVLTALWLVGKLIMHMRGQLTRVVQTGKFLIYAGTVILFTKTSSMLFALSVVTSICKMLTGVQSHLIIRRLKIEATIVATELLNLYLEYKFVGRKWYSREGFVIKQGTKFKMSLADKLSKLGIVIADMGLPNYILGSRKSSYSKSDLEESLALMKELGWPINTHLAEPKRFDTVDKYVDWLFCGTDWAQGLHQREMYLDKILDPLRVKATEWRRTEEYRTETNELESIARYFKSPSYDFPDLDLDDVWFLLKDVFEYSRLTPFNYIIKMWEKKYALGSFMRDPNNPRRKYSRWKFISSMGYKGFKRLWARTFEVASKLVPVSHISVKDEALPERKWAADKVRTVVGSPIGQYILSTIWNYWPNHNFRYESTPIKVGMPLNGFWFNRLFDSHSRCQVHYAGDFSEFDSTVSSTVLRIIAEVRKRGYDLHKDKDRIAKLIDINYDQVQLQLLNTTSNGNIYRKGTGLTTGHSSTSMDNSVATVVLYLMAWKQLTGLDARAFKHFNELSVFGDDHIISWLKTSPVVWNFENVQSTMAKWGVTLKVEASGELNKIPFLSKFGRHPTPMDAQELKAAGIAGKFKWVVYHDRERLIGKMVSKVKTTDPLYRLKRLLSYLSLTAHHRDVYTQLHAVITRSATFSRWVGKKGFEVPTYEKVLQDWYTSDAVVPHNEETEVAEKVGPENSVVHYGSVSTWDSILGAASMVPDLVNPVLFNFGYMRALQSRLCHLTSWPKLLIETSNNTWGPGESAALMRRTCYSFLDGSIYSAVDEPNVSTLLLRHWIFCVVKGYVPSWKATSQLNSLNKKVGDLQFLINGKVEDELRVWNNDVLLLLLVALLGFLHVPDHFNWLAKVEVPNVARMLDSLLGYTISNFWSSLPPNYADVVRAIRDAPLGRQTWTVSAPTGSGKSTALVQALANFVGHKYNKIIVIEPRSAIVQGTVPYMQQQWALDCTGSTSGMSFDPAAKVIYCTAQEFLLHSAWWSPDHLVVLDECHVQEPAYLLTQKVLHTRVGHLVLLSATPLPSQMSEGVYIPLNTARVWSLNTVVREFPDPVTYGEVFDNYRHNVLSTIRSLPKRSKMLVFVNTVKEALMLCRLIGDRAVLLSSNSKLPETTQSSIIVCTSVADVGVTLPDVDTVITMDVGFTIEENLEGAHPIHFRLGPESLQQRAGRTGRTNHGQAFIYSYTGFRVPTLEPRLQTQSSVLSLLKSGVSVKVLATHTRQPLLALMDLEGVEGDVKEDLIAHALFELEKYSENISVLLRERAEALSQPTASGEPPAVIDNARMGLLRVSTTLSNSLLLNNIITLCSALAKREFSSGERRLEAERIIFDMSATLQGNLRAREPFPDPDLGEWGFPRPS</sequence>
<evidence type="ECO:0000256" key="2">
    <source>
        <dbReference type="ARBA" id="ARBA00004340"/>
    </source>
</evidence>
<name>A0A3T0D2F2_9VIRU</name>
<evidence type="ECO:0000256" key="6">
    <source>
        <dbReference type="ARBA" id="ARBA00022741"/>
    </source>
</evidence>
<evidence type="ECO:0000256" key="5">
    <source>
        <dbReference type="ARBA" id="ARBA00022695"/>
    </source>
</evidence>
<dbReference type="GO" id="GO:0005524">
    <property type="term" value="F:ATP binding"/>
    <property type="evidence" value="ECO:0007669"/>
    <property type="project" value="UniProtKB-KW"/>
</dbReference>
<feature type="domain" description="RdRp catalytic" evidence="14">
    <location>
        <begin position="567"/>
        <end position="696"/>
    </location>
</feature>
<dbReference type="InterPro" id="IPR027417">
    <property type="entry name" value="P-loop_NTPase"/>
</dbReference>
<keyword evidence="13" id="KW-1133">Transmembrane helix</keyword>
<evidence type="ECO:0000313" key="17">
    <source>
        <dbReference type="EMBL" id="BCL64192.1"/>
    </source>
</evidence>
<keyword evidence="10" id="KW-0946">Virion</keyword>
<dbReference type="InterPro" id="IPR043502">
    <property type="entry name" value="DNA/RNA_pol_sf"/>
</dbReference>
<dbReference type="InterPro" id="IPR007094">
    <property type="entry name" value="RNA-dir_pol_PSvirus"/>
</dbReference>
<feature type="transmembrane region" description="Helical" evidence="13">
    <location>
        <begin position="201"/>
        <end position="224"/>
    </location>
</feature>
<dbReference type="PANTHER" id="PTHR18934">
    <property type="entry name" value="ATP-DEPENDENT RNA HELICASE"/>
    <property type="match status" value="1"/>
</dbReference>
<keyword evidence="9" id="KW-0067">ATP-binding</keyword>
<keyword evidence="13" id="KW-0812">Transmembrane</keyword>
<feature type="domain" description="Helicase ATP-binding" evidence="15">
    <location>
        <begin position="1057"/>
        <end position="1207"/>
    </location>
</feature>
<evidence type="ECO:0000256" key="9">
    <source>
        <dbReference type="ARBA" id="ARBA00022840"/>
    </source>
</evidence>
<gene>
    <name evidence="17" type="primary">ORF1</name>
    <name evidence="16" type="ORF">NdFV1_gp1</name>
</gene>
<organism evidence="17">
    <name type="scientific">Neurospora discreta fusarivirus 1</name>
    <dbReference type="NCBI Taxonomy" id="2501219"/>
    <lineage>
        <taxon>Viruses</taxon>
        <taxon>Riboviria</taxon>
        <taxon>Orthornavirae</taxon>
        <taxon>Pisuviricota</taxon>
        <taxon>Duplopiviricetes</taxon>
        <taxon>Durnavirales</taxon>
        <taxon>Fusariviridae</taxon>
        <taxon>Alphafusarivirus</taxon>
        <taxon>Alphafusarivirus neurosporae</taxon>
    </lineage>
</organism>
<keyword evidence="11" id="KW-0693">Viral RNA replication</keyword>
<evidence type="ECO:0000256" key="4">
    <source>
        <dbReference type="ARBA" id="ARBA00022679"/>
    </source>
</evidence>
<dbReference type="PANTHER" id="PTHR18934:SF91">
    <property type="entry name" value="PRE-MRNA-SPLICING FACTOR ATP-DEPENDENT RNA HELICASE PRP16"/>
    <property type="match status" value="1"/>
</dbReference>
<dbReference type="GO" id="GO:0006351">
    <property type="term" value="P:DNA-templated transcription"/>
    <property type="evidence" value="ECO:0007669"/>
    <property type="project" value="InterPro"/>
</dbReference>
<keyword evidence="6" id="KW-0547">Nucleotide-binding</keyword>
<dbReference type="GO" id="GO:0003723">
    <property type="term" value="F:RNA binding"/>
    <property type="evidence" value="ECO:0007669"/>
    <property type="project" value="InterPro"/>
</dbReference>
<feature type="transmembrane region" description="Helical" evidence="13">
    <location>
        <begin position="57"/>
        <end position="75"/>
    </location>
</feature>
<keyword evidence="4" id="KW-0808">Transferase</keyword>
<comment type="subcellular location">
    <subcellularLocation>
        <location evidence="2">Host cell</location>
    </subcellularLocation>
    <subcellularLocation>
        <location evidence="1">Virion</location>
    </subcellularLocation>
</comment>
<accession>A0A3T0D2F2</accession>
<keyword evidence="5" id="KW-0548">Nucleotidyltransferase</keyword>
<evidence type="ECO:0000313" key="16">
    <source>
        <dbReference type="EMBL" id="AZT88657.1"/>
    </source>
</evidence>
<evidence type="ECO:0000259" key="14">
    <source>
        <dbReference type="PROSITE" id="PS50507"/>
    </source>
</evidence>
<keyword evidence="18" id="KW-1185">Reference proteome</keyword>
<dbReference type="InterPro" id="IPR043128">
    <property type="entry name" value="Rev_trsase/Diguanyl_cyclase"/>
</dbReference>
<keyword evidence="3 17" id="KW-0696">RNA-directed RNA polymerase</keyword>
<dbReference type="InterPro" id="IPR011545">
    <property type="entry name" value="DEAD/DEAH_box_helicase_dom"/>
</dbReference>
<evidence type="ECO:0000256" key="10">
    <source>
        <dbReference type="ARBA" id="ARBA00022844"/>
    </source>
</evidence>
<reference evidence="16" key="1">
    <citation type="journal article" date="2019" name="PLoS ONE">
        <title>Hiding in plain sight: New virus genomes discovered via a systematic analysis of fungal public transcriptomes.</title>
        <authorList>
            <person name="Gilbert K.B."/>
            <person name="Holcomb E.E."/>
            <person name="Allscheid R.L."/>
            <person name="Carrington J.C."/>
        </authorList>
    </citation>
    <scope>NUCLEOTIDE SEQUENCE</scope>
    <source>
        <strain evidence="16">NdFv1FGSC8579</strain>
    </source>
</reference>
<dbReference type="Pfam" id="PF00270">
    <property type="entry name" value="DEAD"/>
    <property type="match status" value="1"/>
</dbReference>
<dbReference type="GO" id="GO:0016787">
    <property type="term" value="F:hydrolase activity"/>
    <property type="evidence" value="ECO:0007669"/>
    <property type="project" value="UniProtKB-KW"/>
</dbReference>
<dbReference type="EMBL" id="MK279503">
    <property type="protein sequence ID" value="AZT88657.1"/>
    <property type="molecule type" value="Genomic_RNA"/>
</dbReference>
<evidence type="ECO:0000256" key="13">
    <source>
        <dbReference type="SAM" id="Phobius"/>
    </source>
</evidence>
<dbReference type="EMBL" id="LC586029">
    <property type="protein sequence ID" value="BCL64192.1"/>
    <property type="molecule type" value="Genomic_RNA"/>
</dbReference>
<dbReference type="Pfam" id="PF00680">
    <property type="entry name" value="RdRP_1"/>
    <property type="match status" value="1"/>
</dbReference>
<keyword evidence="7" id="KW-0378">Hydrolase</keyword>
<dbReference type="InterPro" id="IPR001650">
    <property type="entry name" value="Helicase_C-like"/>
</dbReference>
<evidence type="ECO:0000256" key="12">
    <source>
        <dbReference type="SAM" id="MobiDB-lite"/>
    </source>
</evidence>
<dbReference type="SMART" id="SM00490">
    <property type="entry name" value="HELICc"/>
    <property type="match status" value="1"/>
</dbReference>
<evidence type="ECO:0000256" key="1">
    <source>
        <dbReference type="ARBA" id="ARBA00004328"/>
    </source>
</evidence>
<dbReference type="PROSITE" id="PS51192">
    <property type="entry name" value="HELICASE_ATP_BIND_1"/>
    <property type="match status" value="1"/>
</dbReference>
<dbReference type="InterPro" id="IPR001205">
    <property type="entry name" value="RNA-dir_pol_C"/>
</dbReference>
<dbReference type="SUPFAM" id="SSF52540">
    <property type="entry name" value="P-loop containing nucleoside triphosphate hydrolases"/>
    <property type="match status" value="1"/>
</dbReference>
<dbReference type="Pfam" id="PF00271">
    <property type="entry name" value="Helicase_C"/>
    <property type="match status" value="1"/>
</dbReference>
<keyword evidence="13" id="KW-0472">Membrane</keyword>
<dbReference type="GO" id="GO:0003968">
    <property type="term" value="F:RNA-directed RNA polymerase activity"/>
    <property type="evidence" value="ECO:0007669"/>
    <property type="project" value="UniProtKB-KW"/>
</dbReference>
<dbReference type="InterPro" id="IPR014001">
    <property type="entry name" value="Helicase_ATP-bd"/>
</dbReference>
<dbReference type="GO" id="GO:0039694">
    <property type="term" value="P:viral RNA genome replication"/>
    <property type="evidence" value="ECO:0007669"/>
    <property type="project" value="InterPro"/>
</dbReference>
<reference evidence="17" key="2">
    <citation type="journal article" date="2020" name="Nat">
        <title>Establishment of Neurospora crassa as a model organism for fungal virology.</title>
        <authorList>
            <person name="Honda S."/>
            <person name="Eusebio-Cope A."/>
            <person name="Miyashita S."/>
            <person name="Yokoyama A."/>
            <person name="Aulia A."/>
            <person name="Shahi S."/>
            <person name="Kondo H."/>
            <person name="Suzuki N."/>
        </authorList>
    </citation>
    <scope>NUCLEOTIDE SEQUENCE</scope>
    <source>
        <strain evidence="17">NdFV1-W683</strain>
    </source>
</reference>
<evidence type="ECO:0000256" key="3">
    <source>
        <dbReference type="ARBA" id="ARBA00022484"/>
    </source>
</evidence>
<evidence type="ECO:0000256" key="11">
    <source>
        <dbReference type="ARBA" id="ARBA00022953"/>
    </source>
</evidence>
<protein>
    <submittedName>
        <fullName evidence="17">RNA-dependent RNA polymerase</fullName>
    </submittedName>
</protein>
<dbReference type="GO" id="GO:0004386">
    <property type="term" value="F:helicase activity"/>
    <property type="evidence" value="ECO:0007669"/>
    <property type="project" value="UniProtKB-KW"/>
</dbReference>
<dbReference type="GO" id="GO:0044423">
    <property type="term" value="C:virion component"/>
    <property type="evidence" value="ECO:0007669"/>
    <property type="project" value="UniProtKB-KW"/>
</dbReference>
<feature type="transmembrane region" description="Helical" evidence="13">
    <location>
        <begin position="30"/>
        <end position="51"/>
    </location>
</feature>
<evidence type="ECO:0000256" key="7">
    <source>
        <dbReference type="ARBA" id="ARBA00022801"/>
    </source>
</evidence>
<evidence type="ECO:0000259" key="15">
    <source>
        <dbReference type="PROSITE" id="PS51192"/>
    </source>
</evidence>
<evidence type="ECO:0000256" key="8">
    <source>
        <dbReference type="ARBA" id="ARBA00022806"/>
    </source>
</evidence>
<dbReference type="Gene3D" id="3.30.70.270">
    <property type="match status" value="1"/>
</dbReference>
<feature type="region of interest" description="Disordered" evidence="12">
    <location>
        <begin position="1507"/>
        <end position="1526"/>
    </location>
</feature>
<dbReference type="Gene3D" id="3.40.50.300">
    <property type="entry name" value="P-loop containing nucleotide triphosphate hydrolases"/>
    <property type="match status" value="2"/>
</dbReference>
<dbReference type="SMART" id="SM00487">
    <property type="entry name" value="DEXDc"/>
    <property type="match status" value="1"/>
</dbReference>
<evidence type="ECO:0000313" key="18">
    <source>
        <dbReference type="Proteomes" id="UP000831989"/>
    </source>
</evidence>
<dbReference type="Proteomes" id="UP000831989">
    <property type="component" value="Segment"/>
</dbReference>
<keyword evidence="8" id="KW-0347">Helicase</keyword>